<evidence type="ECO:0000256" key="3">
    <source>
        <dbReference type="PROSITE-ProRule" id="PRU00339"/>
    </source>
</evidence>
<dbReference type="EMBL" id="CAJNOT010005233">
    <property type="protein sequence ID" value="CAF1459517.1"/>
    <property type="molecule type" value="Genomic_DNA"/>
</dbReference>
<dbReference type="SUPFAM" id="SSF56399">
    <property type="entry name" value="ADP-ribosylation"/>
    <property type="match status" value="1"/>
</dbReference>
<dbReference type="PANTHER" id="PTHR45641:SF19">
    <property type="entry name" value="NEPHROCYSTIN-3"/>
    <property type="match status" value="1"/>
</dbReference>
<dbReference type="Proteomes" id="UP000663870">
    <property type="component" value="Unassembled WGS sequence"/>
</dbReference>
<dbReference type="PROSITE" id="PS51996">
    <property type="entry name" value="TR_MART"/>
    <property type="match status" value="1"/>
</dbReference>
<protein>
    <recommendedName>
        <fullName evidence="10">Tetratricopeptide repeat protein</fullName>
    </recommendedName>
</protein>
<dbReference type="Pfam" id="PF13181">
    <property type="entry name" value="TPR_8"/>
    <property type="match status" value="1"/>
</dbReference>
<feature type="repeat" description="TPR" evidence="3">
    <location>
        <begin position="413"/>
        <end position="446"/>
    </location>
</feature>
<comment type="caution">
    <text evidence="6">The sequence shown here is derived from an EMBL/GenBank/DDBJ whole genome shotgun (WGS) entry which is preliminary data.</text>
</comment>
<evidence type="ECO:0000313" key="7">
    <source>
        <dbReference type="EMBL" id="CAF1585111.1"/>
    </source>
</evidence>
<dbReference type="EMBL" id="CAJNOH010003008">
    <property type="protein sequence ID" value="CAF1319923.1"/>
    <property type="molecule type" value="Genomic_DNA"/>
</dbReference>
<evidence type="ECO:0000313" key="9">
    <source>
        <dbReference type="Proteomes" id="UP000663870"/>
    </source>
</evidence>
<evidence type="ECO:0000256" key="4">
    <source>
        <dbReference type="SAM" id="Coils"/>
    </source>
</evidence>
<keyword evidence="4" id="KW-0175">Coiled coil</keyword>
<evidence type="ECO:0000256" key="1">
    <source>
        <dbReference type="ARBA" id="ARBA00022737"/>
    </source>
</evidence>
<dbReference type="SMART" id="SM00028">
    <property type="entry name" value="TPR"/>
    <property type="match status" value="1"/>
</dbReference>
<proteinExistence type="predicted"/>
<reference evidence="6" key="1">
    <citation type="submission" date="2021-02" db="EMBL/GenBank/DDBJ databases">
        <authorList>
            <person name="Nowell W R."/>
        </authorList>
    </citation>
    <scope>NUCLEOTIDE SEQUENCE</scope>
</reference>
<keyword evidence="1" id="KW-0677">Repeat</keyword>
<sequence>MDVLIYLSYPDGFYYKLVDSLKTYYNGKDSELKVLDEFEKEYKPDRAVWWYTRNTFLYSLLNCALRQHNIEVMFLFGFFVQDLYKQLQEEHEKFKLVHLTEPIMTLYRGQIMSRKEINELNSDFNIINNSLLSTSSDRQLALFFLPEPNQMEDSSHERVLFEIEINIHQQSRPYADISNLSQFSGELEILFMIGTAFKIVRQNGVSYDENEKLWTVKLQLTRDEFLVDDRVFRSLTCTSQRLKKCLTTLSDSLQFASIEDINLIFDIFCDLYPQEEKWINALRFHCIGRYQFWPEENTTAALSYYNKALQIWNNESNYCSINIGQIHHDNAFCYSQDAIRNSSMSLKWFKLAIESYIKAIEETTTEIEQIDIYEKLSELYMNIDDNLKSIQYKELQVQLTLKYYSSIDDEKCAISLNSLAFLYEKIKRYDNALTNYEKALKILLESIANHSSWWIITICNNLIKVYKEQRNDYNSALKYELIKHKYIL</sequence>
<dbReference type="PROSITE" id="PS50005">
    <property type="entry name" value="TPR"/>
    <property type="match status" value="1"/>
</dbReference>
<dbReference type="Proteomes" id="UP000663854">
    <property type="component" value="Unassembled WGS sequence"/>
</dbReference>
<dbReference type="AlphaFoldDB" id="A0A815Q7U7"/>
<dbReference type="SUPFAM" id="SSF48452">
    <property type="entry name" value="TPR-like"/>
    <property type="match status" value="1"/>
</dbReference>
<dbReference type="Gene3D" id="3.90.176.10">
    <property type="entry name" value="Toxin ADP-ribosyltransferase, Chain A, domain 1"/>
    <property type="match status" value="1"/>
</dbReference>
<dbReference type="Proteomes" id="UP000663864">
    <property type="component" value="Unassembled WGS sequence"/>
</dbReference>
<dbReference type="InterPro" id="IPR011990">
    <property type="entry name" value="TPR-like_helical_dom_sf"/>
</dbReference>
<keyword evidence="9" id="KW-1185">Reference proteome</keyword>
<dbReference type="PANTHER" id="PTHR45641">
    <property type="entry name" value="TETRATRICOPEPTIDE REPEAT PROTEIN (AFU_ORTHOLOGUE AFUA_6G03870)"/>
    <property type="match status" value="1"/>
</dbReference>
<organism evidence="6 8">
    <name type="scientific">Rotaria sordida</name>
    <dbReference type="NCBI Taxonomy" id="392033"/>
    <lineage>
        <taxon>Eukaryota</taxon>
        <taxon>Metazoa</taxon>
        <taxon>Spiralia</taxon>
        <taxon>Gnathifera</taxon>
        <taxon>Rotifera</taxon>
        <taxon>Eurotatoria</taxon>
        <taxon>Bdelloidea</taxon>
        <taxon>Philodinida</taxon>
        <taxon>Philodinidae</taxon>
        <taxon>Rotaria</taxon>
    </lineage>
</organism>
<accession>A0A815Q7U7</accession>
<evidence type="ECO:0000313" key="5">
    <source>
        <dbReference type="EMBL" id="CAF1319923.1"/>
    </source>
</evidence>
<dbReference type="InterPro" id="IPR019734">
    <property type="entry name" value="TPR_rpt"/>
</dbReference>
<feature type="coiled-coil region" evidence="4">
    <location>
        <begin position="419"/>
        <end position="446"/>
    </location>
</feature>
<keyword evidence="2 3" id="KW-0802">TPR repeat</keyword>
<dbReference type="EMBL" id="CAJNOL010004292">
    <property type="protein sequence ID" value="CAF1585111.1"/>
    <property type="molecule type" value="Genomic_DNA"/>
</dbReference>
<evidence type="ECO:0000256" key="2">
    <source>
        <dbReference type="ARBA" id="ARBA00022803"/>
    </source>
</evidence>
<dbReference type="Gene3D" id="1.25.40.10">
    <property type="entry name" value="Tetratricopeptide repeat domain"/>
    <property type="match status" value="1"/>
</dbReference>
<evidence type="ECO:0008006" key="10">
    <source>
        <dbReference type="Google" id="ProtNLM"/>
    </source>
</evidence>
<evidence type="ECO:0000313" key="6">
    <source>
        <dbReference type="EMBL" id="CAF1459517.1"/>
    </source>
</evidence>
<gene>
    <name evidence="7" type="ORF">JXQ802_LOCUS46642</name>
    <name evidence="5" type="ORF">PYM288_LOCUS30859</name>
    <name evidence="6" type="ORF">ZHD862_LOCUS35627</name>
</gene>
<name>A0A815Q7U7_9BILA</name>
<evidence type="ECO:0000313" key="8">
    <source>
        <dbReference type="Proteomes" id="UP000663864"/>
    </source>
</evidence>